<evidence type="ECO:0000256" key="8">
    <source>
        <dbReference type="ARBA" id="ARBA00022946"/>
    </source>
</evidence>
<dbReference type="Gene3D" id="3.30.1490.20">
    <property type="entry name" value="ATP-grasp fold, A domain"/>
    <property type="match status" value="1"/>
</dbReference>
<evidence type="ECO:0000313" key="17">
    <source>
        <dbReference type="Proteomes" id="UP001195483"/>
    </source>
</evidence>
<dbReference type="EMBL" id="JAEAOA010000192">
    <property type="protein sequence ID" value="KAK3578624.1"/>
    <property type="molecule type" value="Genomic_DNA"/>
</dbReference>
<dbReference type="SUPFAM" id="SSF56059">
    <property type="entry name" value="Glutathione synthetase ATP-binding domain-like"/>
    <property type="match status" value="1"/>
</dbReference>
<dbReference type="GO" id="GO:0006099">
    <property type="term" value="P:tricarboxylic acid cycle"/>
    <property type="evidence" value="ECO:0007669"/>
    <property type="project" value="UniProtKB-UniRule"/>
</dbReference>
<evidence type="ECO:0000256" key="1">
    <source>
        <dbReference type="ARBA" id="ARBA00005064"/>
    </source>
</evidence>
<name>A0AAE0VI12_9BIVA</name>
<evidence type="ECO:0000256" key="4">
    <source>
        <dbReference type="ARBA" id="ARBA00022723"/>
    </source>
</evidence>
<sequence length="464" mass="50294">MAAIIYRCRGRVAEILHIKHSSGVLNLLAAVSQTQTQQKRHLSIHEYLSFGLLKDAGINIPRYRVTDTAAEVPKLVRNLLETSVKKGDKTGTQDVVLKAQVLAGGRGKGTFESGLKGGVKICFSPEEAHTLAEKMIGHKLITKQTGSQGRICKNLMIVERLYSRREFYFAIANERSFKGPVMVGSSQGGMNIEEVAKENPTAIIKEPIDIISGISRNQAVNMAAKMGFNPICIDQAADTFMKLYNDIFLKYDATLVEINPMAEDNSGKVVCMDCKLNFDDNAAFRQKDIFGLQDWSQEDPREMKAAEANLNYIGLDGSIGCLVNGAGLAMATMDIIKLHGGSPANFLDVGGGATSKQVTEAFRLITSDPNVHAILVNIFGGIMRCDVIAQGIITAAEQLHLKIPIVVRLQGTRVDDAKAMMGASGLKILGVDDLDDAAEMAVKLATIVDLAKKASIDVKFELPI</sequence>
<evidence type="ECO:0000256" key="5">
    <source>
        <dbReference type="ARBA" id="ARBA00022741"/>
    </source>
</evidence>
<keyword evidence="17" id="KW-1185">Reference proteome</keyword>
<feature type="binding site" evidence="13">
    <location>
        <position position="259"/>
    </location>
    <ligand>
        <name>Mg(2+)</name>
        <dbReference type="ChEBI" id="CHEBI:18420"/>
    </ligand>
</feature>
<dbReference type="GO" id="GO:0000287">
    <property type="term" value="F:magnesium ion binding"/>
    <property type="evidence" value="ECO:0007669"/>
    <property type="project" value="UniProtKB-UniRule"/>
</dbReference>
<evidence type="ECO:0000259" key="14">
    <source>
        <dbReference type="Pfam" id="PF00549"/>
    </source>
</evidence>
<keyword evidence="7 13" id="KW-0460">Magnesium</keyword>
<dbReference type="PANTHER" id="PTHR11815">
    <property type="entry name" value="SUCCINYL-COA SYNTHETASE BETA CHAIN"/>
    <property type="match status" value="1"/>
</dbReference>
<evidence type="ECO:0000256" key="2">
    <source>
        <dbReference type="ARBA" id="ARBA00022532"/>
    </source>
</evidence>
<dbReference type="GO" id="GO:0005739">
    <property type="term" value="C:mitochondrion"/>
    <property type="evidence" value="ECO:0007669"/>
    <property type="project" value="UniProtKB-SubCell"/>
</dbReference>
<evidence type="ECO:0000256" key="12">
    <source>
        <dbReference type="ARBA" id="ARBA00063570"/>
    </source>
</evidence>
<keyword evidence="6 13" id="KW-0067">ATP-binding</keyword>
<dbReference type="FunFam" id="3.30.470.20:FF:000002">
    <property type="entry name" value="Succinate--CoA ligase [ADP-forming] subunit beta"/>
    <property type="match status" value="1"/>
</dbReference>
<dbReference type="PIRSF" id="PIRSF001554">
    <property type="entry name" value="SucCS_beta"/>
    <property type="match status" value="1"/>
</dbReference>
<evidence type="ECO:0000256" key="13">
    <source>
        <dbReference type="HAMAP-Rule" id="MF_03220"/>
    </source>
</evidence>
<feature type="domain" description="ATP-grasp fold succinyl-CoA synthetase-type" evidence="15">
    <location>
        <begin position="44"/>
        <end position="262"/>
    </location>
</feature>
<comment type="function">
    <text evidence="13">ATP-specific succinyl-CoA synthetase functions in the citric acid cycle (TCA), coupling the hydrolysis of succinyl-CoA to the synthesis of ATP and thus represents the only step of substrate-level phosphorylation in the TCA. The beta subunit provides nucleotide specificity of the enzyme and binds the substrate succinate, while the binding sites for coenzyme A and phosphate are found in the alpha subunit.</text>
</comment>
<dbReference type="GO" id="GO:0005524">
    <property type="term" value="F:ATP binding"/>
    <property type="evidence" value="ECO:0007669"/>
    <property type="project" value="UniProtKB-UniRule"/>
</dbReference>
<feature type="binding site" evidence="13">
    <location>
        <position position="273"/>
    </location>
    <ligand>
        <name>Mg(2+)</name>
        <dbReference type="ChEBI" id="CHEBI:18420"/>
    </ligand>
</feature>
<dbReference type="GO" id="GO:0004776">
    <property type="term" value="F:succinate-CoA ligase (GDP-forming) activity"/>
    <property type="evidence" value="ECO:0007669"/>
    <property type="project" value="UniProtKB-EC"/>
</dbReference>
<feature type="site" description="Important for substrate specificity" evidence="13">
    <location>
        <position position="94"/>
    </location>
</feature>
<keyword evidence="2 13" id="KW-0816">Tricarboxylic acid cycle</keyword>
<accession>A0AAE0VI12</accession>
<dbReference type="AlphaFoldDB" id="A0AAE0VI12"/>
<gene>
    <name evidence="16" type="ORF">CHS0354_002199</name>
</gene>
<reference evidence="16" key="3">
    <citation type="submission" date="2023-05" db="EMBL/GenBank/DDBJ databases">
        <authorList>
            <person name="Smith C.H."/>
        </authorList>
    </citation>
    <scope>NUCLEOTIDE SEQUENCE</scope>
    <source>
        <strain evidence="16">CHS0354</strain>
        <tissue evidence="16">Mantle</tissue>
    </source>
</reference>
<feature type="domain" description="ATP-citrate synthase/succinyl-CoA ligase C-terminal" evidence="14">
    <location>
        <begin position="322"/>
        <end position="442"/>
    </location>
</feature>
<dbReference type="FunFam" id="3.30.1490.20:FF:000004">
    <property type="entry name" value="Succinate--CoA ligase [ADP-forming] subunit beta, mitochondrial"/>
    <property type="match status" value="1"/>
</dbReference>
<evidence type="ECO:0000256" key="3">
    <source>
        <dbReference type="ARBA" id="ARBA00022598"/>
    </source>
</evidence>
<evidence type="ECO:0000259" key="15">
    <source>
        <dbReference type="Pfam" id="PF08442"/>
    </source>
</evidence>
<keyword evidence="9 13" id="KW-0496">Mitochondrion</keyword>
<dbReference type="InterPro" id="IPR017866">
    <property type="entry name" value="Succ-CoA_synthase_bsu_CS"/>
</dbReference>
<dbReference type="Proteomes" id="UP001195483">
    <property type="component" value="Unassembled WGS sequence"/>
</dbReference>
<evidence type="ECO:0000256" key="7">
    <source>
        <dbReference type="ARBA" id="ARBA00022842"/>
    </source>
</evidence>
<comment type="subunit">
    <text evidence="12">Heterodimer of an alpha and a beta subunit. The beta subunit determines specificity for GTP.</text>
</comment>
<comment type="similarity">
    <text evidence="13">Belongs to the succinate/malate CoA ligase beta subunit family. ATP-specific subunit beta subfamily.</text>
</comment>
<dbReference type="SUPFAM" id="SSF52210">
    <property type="entry name" value="Succinyl-CoA synthetase domains"/>
    <property type="match status" value="1"/>
</dbReference>
<dbReference type="FunFam" id="3.40.50.261:FF:000001">
    <property type="entry name" value="Succinate--CoA ligase [ADP-forming] subunit beta"/>
    <property type="match status" value="1"/>
</dbReference>
<dbReference type="GO" id="GO:0006104">
    <property type="term" value="P:succinyl-CoA metabolic process"/>
    <property type="evidence" value="ECO:0007669"/>
    <property type="project" value="TreeGrafter"/>
</dbReference>
<evidence type="ECO:0000256" key="6">
    <source>
        <dbReference type="ARBA" id="ARBA00022840"/>
    </source>
</evidence>
<dbReference type="Gene3D" id="3.40.50.261">
    <property type="entry name" value="Succinyl-CoA synthetase domains"/>
    <property type="match status" value="1"/>
</dbReference>
<dbReference type="InterPro" id="IPR013650">
    <property type="entry name" value="ATP-grasp_succ-CoA_synth-type"/>
</dbReference>
<dbReference type="HAMAP" id="MF_00558">
    <property type="entry name" value="Succ_CoA_beta"/>
    <property type="match status" value="1"/>
</dbReference>
<dbReference type="NCBIfam" id="NF001913">
    <property type="entry name" value="PRK00696.1"/>
    <property type="match status" value="1"/>
</dbReference>
<reference evidence="16" key="2">
    <citation type="journal article" date="2021" name="Genome Biol. Evol.">
        <title>Developing a high-quality reference genome for a parasitic bivalve with doubly uniparental inheritance (Bivalvia: Unionida).</title>
        <authorList>
            <person name="Smith C.H."/>
        </authorList>
    </citation>
    <scope>NUCLEOTIDE SEQUENCE</scope>
    <source>
        <strain evidence="16">CHS0354</strain>
        <tissue evidence="16">Mantle</tissue>
    </source>
</reference>
<keyword evidence="4 13" id="KW-0479">Metal-binding</keyword>
<comment type="subunit">
    <text evidence="13">Heterodimer of an alpha and a beta subunit. The beta subunit determines specificity for ATP.</text>
</comment>
<feature type="binding site" evidence="13">
    <location>
        <position position="324"/>
    </location>
    <ligand>
        <name>substrate</name>
        <note>ligand shared with subunit alpha</note>
    </ligand>
</feature>
<protein>
    <recommendedName>
        <fullName evidence="13">Succinate--CoA ligase [ADP-forming] subunit beta, mitochondrial</fullName>
        <ecNumber evidence="13">6.2.1.5</ecNumber>
    </recommendedName>
    <alternativeName>
        <fullName evidence="13">ATP-specific succinyl-CoA synthetase subunit beta</fullName>
        <shortName evidence="13">A-SCS</shortName>
    </alternativeName>
    <alternativeName>
        <fullName evidence="13">Succinyl-CoA synthetase beta-A chain</fullName>
        <shortName evidence="13">SCS-betaA</shortName>
    </alternativeName>
</protein>
<dbReference type="InterPro" id="IPR016102">
    <property type="entry name" value="Succinyl-CoA_synth-like"/>
</dbReference>
<evidence type="ECO:0000256" key="9">
    <source>
        <dbReference type="ARBA" id="ARBA00023128"/>
    </source>
</evidence>
<dbReference type="GO" id="GO:0004775">
    <property type="term" value="F:succinate-CoA ligase (ADP-forming) activity"/>
    <property type="evidence" value="ECO:0007669"/>
    <property type="project" value="UniProtKB-UniRule"/>
</dbReference>
<evidence type="ECO:0000313" key="16">
    <source>
        <dbReference type="EMBL" id="KAK3578624.1"/>
    </source>
</evidence>
<comment type="function">
    <text evidence="11">GTP-specific succinyl-CoA synthetase functions in the citric acid cycle (TCA), coupling the hydrolysis of succinyl-CoA to the synthesis of GTP and thus represents the only step of substrate-level phosphorylation in the TCA. The beta subunit provides nucleotide specificity of the enzyme and binds the substrate succinate, while the binding sites for coenzyme A and phosphate are found in the alpha subunit.</text>
</comment>
<comment type="catalytic activity">
    <reaction evidence="13">
        <text>succinate + ATP + CoA = succinyl-CoA + ADP + phosphate</text>
        <dbReference type="Rhea" id="RHEA:17661"/>
        <dbReference type="ChEBI" id="CHEBI:30031"/>
        <dbReference type="ChEBI" id="CHEBI:30616"/>
        <dbReference type="ChEBI" id="CHEBI:43474"/>
        <dbReference type="ChEBI" id="CHEBI:57287"/>
        <dbReference type="ChEBI" id="CHEBI:57292"/>
        <dbReference type="ChEBI" id="CHEBI:456216"/>
        <dbReference type="EC" id="6.2.1.5"/>
    </reaction>
</comment>
<feature type="binding site" evidence="13">
    <location>
        <begin position="105"/>
        <end position="107"/>
    </location>
    <ligand>
        <name>ATP</name>
        <dbReference type="ChEBI" id="CHEBI:30616"/>
    </ligand>
</feature>
<dbReference type="NCBIfam" id="TIGR01016">
    <property type="entry name" value="sucCoAbeta"/>
    <property type="match status" value="1"/>
</dbReference>
<dbReference type="HAMAP" id="MF_03220">
    <property type="entry name" value="Succ_CoA_betaA_euk"/>
    <property type="match status" value="1"/>
</dbReference>
<evidence type="ECO:0000256" key="11">
    <source>
        <dbReference type="ARBA" id="ARBA00053833"/>
    </source>
</evidence>
<comment type="subcellular location">
    <subcellularLocation>
        <location evidence="13">Mitochondrion</location>
    </subcellularLocation>
</comment>
<reference evidence="16" key="1">
    <citation type="journal article" date="2021" name="Genome Biol. Evol.">
        <title>A High-Quality Reference Genome for a Parasitic Bivalve with Doubly Uniparental Inheritance (Bivalvia: Unionida).</title>
        <authorList>
            <person name="Smith C.H."/>
        </authorList>
    </citation>
    <scope>NUCLEOTIDE SEQUENCE</scope>
    <source>
        <strain evidence="16">CHS0354</strain>
    </source>
</reference>
<dbReference type="InterPro" id="IPR005809">
    <property type="entry name" value="Succ_CoA_ligase-like_bsu"/>
</dbReference>
<dbReference type="PANTHER" id="PTHR11815:SF1">
    <property type="entry name" value="SUCCINATE--COA LIGASE [ADP-FORMING] SUBUNIT BETA, MITOCHONDRIAL"/>
    <property type="match status" value="1"/>
</dbReference>
<dbReference type="Pfam" id="PF08442">
    <property type="entry name" value="ATP-grasp_2"/>
    <property type="match status" value="1"/>
</dbReference>
<feature type="site" description="Important for substrate specificity" evidence="13">
    <location>
        <position position="162"/>
    </location>
</feature>
<dbReference type="PROSITE" id="PS01217">
    <property type="entry name" value="SUCCINYL_COA_LIG_3"/>
    <property type="match status" value="1"/>
</dbReference>
<dbReference type="InterPro" id="IPR034723">
    <property type="entry name" value="Succ_CoA_betaA_euk"/>
</dbReference>
<comment type="catalytic activity">
    <reaction evidence="10">
        <text>GTP + succinate + CoA = succinyl-CoA + GDP + phosphate</text>
        <dbReference type="Rhea" id="RHEA:22120"/>
        <dbReference type="ChEBI" id="CHEBI:30031"/>
        <dbReference type="ChEBI" id="CHEBI:37565"/>
        <dbReference type="ChEBI" id="CHEBI:43474"/>
        <dbReference type="ChEBI" id="CHEBI:57287"/>
        <dbReference type="ChEBI" id="CHEBI:57292"/>
        <dbReference type="ChEBI" id="CHEBI:58189"/>
        <dbReference type="EC" id="6.2.1.4"/>
    </reaction>
</comment>
<keyword evidence="3 13" id="KW-0436">Ligase</keyword>
<keyword evidence="5 13" id="KW-0547">Nucleotide-binding</keyword>
<dbReference type="GO" id="GO:0042709">
    <property type="term" value="C:succinate-CoA ligase complex"/>
    <property type="evidence" value="ECO:0007669"/>
    <property type="project" value="TreeGrafter"/>
</dbReference>
<comment type="cofactor">
    <cofactor evidence="13">
        <name>Mg(2+)</name>
        <dbReference type="ChEBI" id="CHEBI:18420"/>
    </cofactor>
    <text evidence="13">Binds 1 Mg(2+) ion per subunit.</text>
</comment>
<dbReference type="InterPro" id="IPR005811">
    <property type="entry name" value="SUCC_ACL_C"/>
</dbReference>
<feature type="binding site" evidence="13">
    <location>
        <position position="98"/>
    </location>
    <ligand>
        <name>ATP</name>
        <dbReference type="ChEBI" id="CHEBI:30616"/>
    </ligand>
</feature>
<dbReference type="Gene3D" id="3.30.470.20">
    <property type="entry name" value="ATP-grasp fold, B domain"/>
    <property type="match status" value="1"/>
</dbReference>
<dbReference type="Pfam" id="PF00549">
    <property type="entry name" value="Ligase_CoA"/>
    <property type="match status" value="1"/>
</dbReference>
<keyword evidence="8" id="KW-0809">Transit peptide</keyword>
<comment type="pathway">
    <text evidence="1 13">Carbohydrate metabolism; tricarboxylic acid cycle; succinate from succinyl-CoA (ligase route): step 1/1.</text>
</comment>
<evidence type="ECO:0000256" key="10">
    <source>
        <dbReference type="ARBA" id="ARBA00052879"/>
    </source>
</evidence>
<feature type="binding site" evidence="13">
    <location>
        <begin position="381"/>
        <end position="383"/>
    </location>
    <ligand>
        <name>substrate</name>
        <note>ligand shared with subunit alpha</note>
    </ligand>
</feature>
<comment type="caution">
    <text evidence="16">The sequence shown here is derived from an EMBL/GenBank/DDBJ whole genome shotgun (WGS) entry which is preliminary data.</text>
</comment>
<dbReference type="InterPro" id="IPR013815">
    <property type="entry name" value="ATP_grasp_subdomain_1"/>
</dbReference>
<proteinExistence type="inferred from homology"/>
<dbReference type="EC" id="6.2.1.5" evidence="13"/>
<organism evidence="16 17">
    <name type="scientific">Potamilus streckersoni</name>
    <dbReference type="NCBI Taxonomy" id="2493646"/>
    <lineage>
        <taxon>Eukaryota</taxon>
        <taxon>Metazoa</taxon>
        <taxon>Spiralia</taxon>
        <taxon>Lophotrochozoa</taxon>
        <taxon>Mollusca</taxon>
        <taxon>Bivalvia</taxon>
        <taxon>Autobranchia</taxon>
        <taxon>Heteroconchia</taxon>
        <taxon>Palaeoheterodonta</taxon>
        <taxon>Unionida</taxon>
        <taxon>Unionoidea</taxon>
        <taxon>Unionidae</taxon>
        <taxon>Ambleminae</taxon>
        <taxon>Lampsilini</taxon>
        <taxon>Potamilus</taxon>
    </lineage>
</organism>